<keyword evidence="2" id="KW-1185">Reference proteome</keyword>
<evidence type="ECO:0000313" key="2">
    <source>
        <dbReference type="Proteomes" id="UP000813824"/>
    </source>
</evidence>
<sequence length="190" mass="21510">ALSLPSELQARKSQSEGLREEITSVRKHIVELVEEINGIHPRLESTLLDAIQRFPPNIQTERTLRAEVLANTIETCLLKLSLMRYRTYAALYGFSSTSSSTSPPTPNTPTSATMHAALTQTHTLLRTKDLAQQDEEKRLDKQLREYEKVMELVGRGRGGGFGQVVEDMARVKREMDECRRDLKRLGWTGD</sequence>
<dbReference type="OrthoDB" id="3244737at2759"/>
<protein>
    <submittedName>
        <fullName evidence="1">Uncharacterized protein</fullName>
    </submittedName>
</protein>
<dbReference type="AlphaFoldDB" id="A0A8K0UIG7"/>
<accession>A0A8K0UIG7</accession>
<feature type="non-terminal residue" evidence="1">
    <location>
        <position position="190"/>
    </location>
</feature>
<proteinExistence type="predicted"/>
<dbReference type="Proteomes" id="UP000813824">
    <property type="component" value="Unassembled WGS sequence"/>
</dbReference>
<name>A0A8K0UIG7_9AGAR</name>
<evidence type="ECO:0000313" key="1">
    <source>
        <dbReference type="EMBL" id="KAH8093794.1"/>
    </source>
</evidence>
<organism evidence="1 2">
    <name type="scientific">Cristinia sonorae</name>
    <dbReference type="NCBI Taxonomy" id="1940300"/>
    <lineage>
        <taxon>Eukaryota</taxon>
        <taxon>Fungi</taxon>
        <taxon>Dikarya</taxon>
        <taxon>Basidiomycota</taxon>
        <taxon>Agaricomycotina</taxon>
        <taxon>Agaricomycetes</taxon>
        <taxon>Agaricomycetidae</taxon>
        <taxon>Agaricales</taxon>
        <taxon>Pleurotineae</taxon>
        <taxon>Stephanosporaceae</taxon>
        <taxon>Cristinia</taxon>
    </lineage>
</organism>
<comment type="caution">
    <text evidence="1">The sequence shown here is derived from an EMBL/GenBank/DDBJ whole genome shotgun (WGS) entry which is preliminary data.</text>
</comment>
<dbReference type="EMBL" id="JAEVFJ010000028">
    <property type="protein sequence ID" value="KAH8093794.1"/>
    <property type="molecule type" value="Genomic_DNA"/>
</dbReference>
<gene>
    <name evidence="1" type="ORF">BXZ70DRAFT_897331</name>
</gene>
<reference evidence="1" key="1">
    <citation type="journal article" date="2021" name="New Phytol.">
        <title>Evolutionary innovations through gain and loss of genes in the ectomycorrhizal Boletales.</title>
        <authorList>
            <person name="Wu G."/>
            <person name="Miyauchi S."/>
            <person name="Morin E."/>
            <person name="Kuo A."/>
            <person name="Drula E."/>
            <person name="Varga T."/>
            <person name="Kohler A."/>
            <person name="Feng B."/>
            <person name="Cao Y."/>
            <person name="Lipzen A."/>
            <person name="Daum C."/>
            <person name="Hundley H."/>
            <person name="Pangilinan J."/>
            <person name="Johnson J."/>
            <person name="Barry K."/>
            <person name="LaButti K."/>
            <person name="Ng V."/>
            <person name="Ahrendt S."/>
            <person name="Min B."/>
            <person name="Choi I.G."/>
            <person name="Park H."/>
            <person name="Plett J.M."/>
            <person name="Magnuson J."/>
            <person name="Spatafora J.W."/>
            <person name="Nagy L.G."/>
            <person name="Henrissat B."/>
            <person name="Grigoriev I.V."/>
            <person name="Yang Z.L."/>
            <person name="Xu J."/>
            <person name="Martin F.M."/>
        </authorList>
    </citation>
    <scope>NUCLEOTIDE SEQUENCE</scope>
    <source>
        <strain evidence="1">KKN 215</strain>
    </source>
</reference>